<feature type="domain" description="HTH gntR-type" evidence="4">
    <location>
        <begin position="15"/>
        <end position="82"/>
    </location>
</feature>
<dbReference type="PANTHER" id="PTHR43537">
    <property type="entry name" value="TRANSCRIPTIONAL REGULATOR, GNTR FAMILY"/>
    <property type="match status" value="1"/>
</dbReference>
<proteinExistence type="predicted"/>
<evidence type="ECO:0000259" key="4">
    <source>
        <dbReference type="PROSITE" id="PS50949"/>
    </source>
</evidence>
<dbReference type="SUPFAM" id="SSF46785">
    <property type="entry name" value="Winged helix' DNA-binding domain"/>
    <property type="match status" value="1"/>
</dbReference>
<dbReference type="SUPFAM" id="SSF48008">
    <property type="entry name" value="GntR ligand-binding domain-like"/>
    <property type="match status" value="1"/>
</dbReference>
<gene>
    <name evidence="5" type="ORF">OOJ09_20150</name>
</gene>
<dbReference type="Gene3D" id="1.20.120.530">
    <property type="entry name" value="GntR ligand-binding domain-like"/>
    <property type="match status" value="1"/>
</dbReference>
<dbReference type="Pfam" id="PF00392">
    <property type="entry name" value="GntR"/>
    <property type="match status" value="1"/>
</dbReference>
<dbReference type="PANTHER" id="PTHR43537:SF24">
    <property type="entry name" value="GLUCONATE OPERON TRANSCRIPTIONAL REPRESSOR"/>
    <property type="match status" value="1"/>
</dbReference>
<accession>A0ABT4QY49</accession>
<dbReference type="InterPro" id="IPR036390">
    <property type="entry name" value="WH_DNA-bd_sf"/>
</dbReference>
<dbReference type="PROSITE" id="PS50949">
    <property type="entry name" value="HTH_GNTR"/>
    <property type="match status" value="1"/>
</dbReference>
<dbReference type="Gene3D" id="1.10.10.10">
    <property type="entry name" value="Winged helix-like DNA-binding domain superfamily/Winged helix DNA-binding domain"/>
    <property type="match status" value="1"/>
</dbReference>
<dbReference type="EMBL" id="JAPFQA010000009">
    <property type="protein sequence ID" value="MCZ8546506.1"/>
    <property type="molecule type" value="Genomic_DNA"/>
</dbReference>
<dbReference type="InterPro" id="IPR000524">
    <property type="entry name" value="Tscrpt_reg_HTH_GntR"/>
</dbReference>
<sequence length="235" mass="26065">MADSVSARMQALTTVVLVDQVVDSIVQAAAEGRFLPGDRLKEAEIGRELNVSRVPVREALLVLESHKLAVSAPYKGMRLVEFDDRQLRNIASVRASLELLALSEVLDRSSKDGTVLDGVRLAVQKMGQAAQAGESFAVARHDMEFHRQLCLASGNEVLSQLWESLSLRLMVVLGLCIRDMDLMALHRSHVELLDLFASGDRVKAKAALRAHIVEDLMNVDYQVIVDRLRARRTSR</sequence>
<keyword evidence="1" id="KW-0805">Transcription regulation</keyword>
<comment type="caution">
    <text evidence="5">The sequence shown here is derived from an EMBL/GenBank/DDBJ whole genome shotgun (WGS) entry which is preliminary data.</text>
</comment>
<keyword evidence="6" id="KW-1185">Reference proteome</keyword>
<keyword evidence="2" id="KW-0238">DNA-binding</keyword>
<evidence type="ECO:0000313" key="6">
    <source>
        <dbReference type="Proteomes" id="UP001152178"/>
    </source>
</evidence>
<dbReference type="Pfam" id="PF07729">
    <property type="entry name" value="FCD"/>
    <property type="match status" value="1"/>
</dbReference>
<dbReference type="RefSeq" id="WP_269906864.1">
    <property type="nucleotide sequence ID" value="NZ_JAPFQA010000009.1"/>
</dbReference>
<keyword evidence="3" id="KW-0804">Transcription</keyword>
<dbReference type="InterPro" id="IPR036388">
    <property type="entry name" value="WH-like_DNA-bd_sf"/>
</dbReference>
<evidence type="ECO:0000256" key="3">
    <source>
        <dbReference type="ARBA" id="ARBA00023163"/>
    </source>
</evidence>
<dbReference type="SMART" id="SM00345">
    <property type="entry name" value="HTH_GNTR"/>
    <property type="match status" value="1"/>
</dbReference>
<dbReference type="SMART" id="SM00895">
    <property type="entry name" value="FCD"/>
    <property type="match status" value="1"/>
</dbReference>
<reference evidence="5" key="1">
    <citation type="submission" date="2022-11" db="EMBL/GenBank/DDBJ databases">
        <authorList>
            <person name="Coimbra C."/>
        </authorList>
    </citation>
    <scope>NUCLEOTIDE SEQUENCE</scope>
    <source>
        <strain evidence="5">Jales19</strain>
    </source>
</reference>
<evidence type="ECO:0000256" key="1">
    <source>
        <dbReference type="ARBA" id="ARBA00023015"/>
    </source>
</evidence>
<dbReference type="InterPro" id="IPR011711">
    <property type="entry name" value="GntR_C"/>
</dbReference>
<evidence type="ECO:0000313" key="5">
    <source>
        <dbReference type="EMBL" id="MCZ8546506.1"/>
    </source>
</evidence>
<evidence type="ECO:0000256" key="2">
    <source>
        <dbReference type="ARBA" id="ARBA00023125"/>
    </source>
</evidence>
<dbReference type="InterPro" id="IPR008920">
    <property type="entry name" value="TF_FadR/GntR_C"/>
</dbReference>
<name>A0ABT4QY49_9HYPH</name>
<protein>
    <submittedName>
        <fullName evidence="5">GntR family transcriptional regulator</fullName>
    </submittedName>
</protein>
<dbReference type="Proteomes" id="UP001152178">
    <property type="component" value="Unassembled WGS sequence"/>
</dbReference>
<organism evidence="5 6">
    <name type="scientific">Mesorhizobium qingshengii</name>
    <dbReference type="NCBI Taxonomy" id="1165689"/>
    <lineage>
        <taxon>Bacteria</taxon>
        <taxon>Pseudomonadati</taxon>
        <taxon>Pseudomonadota</taxon>
        <taxon>Alphaproteobacteria</taxon>
        <taxon>Hyphomicrobiales</taxon>
        <taxon>Phyllobacteriaceae</taxon>
        <taxon>Mesorhizobium</taxon>
    </lineage>
</organism>